<gene>
    <name evidence="1" type="ORF">S01H1_25763</name>
</gene>
<reference evidence="1" key="1">
    <citation type="journal article" date="2014" name="Front. Microbiol.">
        <title>High frequency of phylogenetically diverse reductive dehalogenase-homologous genes in deep subseafloor sedimentary metagenomes.</title>
        <authorList>
            <person name="Kawai M."/>
            <person name="Futagami T."/>
            <person name="Toyoda A."/>
            <person name="Takaki Y."/>
            <person name="Nishi S."/>
            <person name="Hori S."/>
            <person name="Arai W."/>
            <person name="Tsubouchi T."/>
            <person name="Morono Y."/>
            <person name="Uchiyama I."/>
            <person name="Ito T."/>
            <person name="Fujiyama A."/>
            <person name="Inagaki F."/>
            <person name="Takami H."/>
        </authorList>
    </citation>
    <scope>NUCLEOTIDE SEQUENCE</scope>
    <source>
        <strain evidence="1">Expedition CK06-06</strain>
    </source>
</reference>
<proteinExistence type="predicted"/>
<protein>
    <submittedName>
        <fullName evidence="1">Uncharacterized protein</fullName>
    </submittedName>
</protein>
<dbReference type="AlphaFoldDB" id="X0TFW5"/>
<dbReference type="EMBL" id="BARS01015585">
    <property type="protein sequence ID" value="GAF92104.1"/>
    <property type="molecule type" value="Genomic_DNA"/>
</dbReference>
<accession>X0TFW5</accession>
<name>X0TFW5_9ZZZZ</name>
<evidence type="ECO:0000313" key="1">
    <source>
        <dbReference type="EMBL" id="GAF92104.1"/>
    </source>
</evidence>
<sequence length="204" mass="21422">WKCMKYSWVCPACPPPGSPLVPTTWAPLGGLFIPGTEEVGFGEAGCPALLSWMADELGVDEEGLQVYMANAFVFSTDCQPCVLAATLMDLSVILEDPEGIGIAALAQVISEFVTSAAPPSEEEMALIAEELSNHVGDGTYYAAAGEWIDALVAYVGVLTDEMGWSVDDAIAFVMENYGSPVTESGNAALMTYVEARLAIAGGVL</sequence>
<feature type="non-terminal residue" evidence="1">
    <location>
        <position position="1"/>
    </location>
</feature>
<organism evidence="1">
    <name type="scientific">marine sediment metagenome</name>
    <dbReference type="NCBI Taxonomy" id="412755"/>
    <lineage>
        <taxon>unclassified sequences</taxon>
        <taxon>metagenomes</taxon>
        <taxon>ecological metagenomes</taxon>
    </lineage>
</organism>
<comment type="caution">
    <text evidence="1">The sequence shown here is derived from an EMBL/GenBank/DDBJ whole genome shotgun (WGS) entry which is preliminary data.</text>
</comment>